<gene>
    <name evidence="1" type="ORF">DCAR_0415766</name>
</gene>
<dbReference type="AlphaFoldDB" id="A0A165WR20"/>
<reference evidence="1" key="1">
    <citation type="journal article" date="2016" name="Nat. Genet.">
        <title>A high-quality carrot genome assembly provides new insights into carotenoid accumulation and asterid genome evolution.</title>
        <authorList>
            <person name="Iorizzo M."/>
            <person name="Ellison S."/>
            <person name="Senalik D."/>
            <person name="Zeng P."/>
            <person name="Satapoomin P."/>
            <person name="Huang J."/>
            <person name="Bowman M."/>
            <person name="Iovene M."/>
            <person name="Sanseverino W."/>
            <person name="Cavagnaro P."/>
            <person name="Yildiz M."/>
            <person name="Macko-Podgorni A."/>
            <person name="Moranska E."/>
            <person name="Grzebelus E."/>
            <person name="Grzebelus D."/>
            <person name="Ashrafi H."/>
            <person name="Zheng Z."/>
            <person name="Cheng S."/>
            <person name="Spooner D."/>
            <person name="Van Deynze A."/>
            <person name="Simon P."/>
        </authorList>
    </citation>
    <scope>NUCLEOTIDE SEQUENCE</scope>
    <source>
        <tissue evidence="1">Leaf</tissue>
    </source>
</reference>
<dbReference type="EMBL" id="CP093346">
    <property type="protein sequence ID" value="WOG96431.1"/>
    <property type="molecule type" value="Genomic_DNA"/>
</dbReference>
<proteinExistence type="predicted"/>
<dbReference type="Gramene" id="KZM97587">
    <property type="protein sequence ID" value="KZM97587"/>
    <property type="gene ID" value="DCAR_015051"/>
</dbReference>
<evidence type="ECO:0000313" key="2">
    <source>
        <dbReference type="Proteomes" id="UP000077755"/>
    </source>
</evidence>
<evidence type="ECO:0000313" key="1">
    <source>
        <dbReference type="EMBL" id="WOG96431.1"/>
    </source>
</evidence>
<dbReference type="PANTHER" id="PTHR33264:SF6">
    <property type="entry name" value="OS01G0638800 PROTEIN"/>
    <property type="match status" value="1"/>
</dbReference>
<keyword evidence="2" id="KW-1185">Reference proteome</keyword>
<organism evidence="1 2">
    <name type="scientific">Daucus carota subsp. sativus</name>
    <name type="common">Carrot</name>
    <dbReference type="NCBI Taxonomy" id="79200"/>
    <lineage>
        <taxon>Eukaryota</taxon>
        <taxon>Viridiplantae</taxon>
        <taxon>Streptophyta</taxon>
        <taxon>Embryophyta</taxon>
        <taxon>Tracheophyta</taxon>
        <taxon>Spermatophyta</taxon>
        <taxon>Magnoliopsida</taxon>
        <taxon>eudicotyledons</taxon>
        <taxon>Gunneridae</taxon>
        <taxon>Pentapetalae</taxon>
        <taxon>asterids</taxon>
        <taxon>campanulids</taxon>
        <taxon>Apiales</taxon>
        <taxon>Apiaceae</taxon>
        <taxon>Apioideae</taxon>
        <taxon>Scandiceae</taxon>
        <taxon>Daucinae</taxon>
        <taxon>Daucus</taxon>
        <taxon>Daucus sect. Daucus</taxon>
    </lineage>
</organism>
<dbReference type="OMA" id="HNQRPET"/>
<sequence>MEEDPSKNPSQRAPHDGEDYTGDGQPKCSGKSCTAGVIADCVALCCCPCALLNLFTLAFVKVPYMIGKKCLRKRKRKKKKVNEVVESQRSEEGEWVESCMNNWSGRFEEEKIWLELYQIGHLGFGRLSCSELQSLGKEK</sequence>
<accession>A0A165WR20</accession>
<name>A0A165WR20_DAUCS</name>
<reference evidence="1" key="2">
    <citation type="submission" date="2022-03" db="EMBL/GenBank/DDBJ databases">
        <title>Draft title - Genomic analysis of global carrot germplasm unveils the trajectory of domestication and the origin of high carotenoid orange carrot.</title>
        <authorList>
            <person name="Iorizzo M."/>
            <person name="Ellison S."/>
            <person name="Senalik D."/>
            <person name="Macko-Podgorni A."/>
            <person name="Grzebelus D."/>
            <person name="Bostan H."/>
            <person name="Rolling W."/>
            <person name="Curaba J."/>
            <person name="Simon P."/>
        </authorList>
    </citation>
    <scope>NUCLEOTIDE SEQUENCE</scope>
    <source>
        <tissue evidence="1">Leaf</tissue>
    </source>
</reference>
<dbReference type="PANTHER" id="PTHR33264">
    <property type="entry name" value="EXPRESSED PROTEIN"/>
    <property type="match status" value="1"/>
</dbReference>
<dbReference type="KEGG" id="dcr:108217792"/>
<dbReference type="Proteomes" id="UP000077755">
    <property type="component" value="Chromosome 4"/>
</dbReference>
<protein>
    <submittedName>
        <fullName evidence="1">Uncharacterized protein</fullName>
    </submittedName>
</protein>
<dbReference type="OrthoDB" id="689054at2759"/>